<sequence length="171" mass="19292">MEGKVELRMMSMNIMDSGLVKISKQYTLNTTRKFLNGVLTSSSSLRRTVTGQMSKQNQSRRRLLRITLFQQPHFSSNYSNQPLSLASGPVRQLHPIKSSGGNDYAFDNLVHAITFLGDLRGKQEKYKQLNDILCKKTGFTSCYPISFQTYTGKAVANYNSSKLATLRPLRS</sequence>
<reference evidence="2" key="2">
    <citation type="journal article" date="2013" name="PLoS Genet.">
        <title>Comparative genome structure, secondary metabolite, and effector coding capacity across Cochliobolus pathogens.</title>
        <authorList>
            <person name="Condon B.J."/>
            <person name="Leng Y."/>
            <person name="Wu D."/>
            <person name="Bushley K.E."/>
            <person name="Ohm R.A."/>
            <person name="Otillar R."/>
            <person name="Martin J."/>
            <person name="Schackwitz W."/>
            <person name="Grimwood J."/>
            <person name="MohdZainudin N."/>
            <person name="Xue C."/>
            <person name="Wang R."/>
            <person name="Manning V.A."/>
            <person name="Dhillon B."/>
            <person name="Tu Z.J."/>
            <person name="Steffenson B.J."/>
            <person name="Salamov A."/>
            <person name="Sun H."/>
            <person name="Lowry S."/>
            <person name="LaButti K."/>
            <person name="Han J."/>
            <person name="Copeland A."/>
            <person name="Lindquist E."/>
            <person name="Barry K."/>
            <person name="Schmutz J."/>
            <person name="Baker S.E."/>
            <person name="Ciuffetti L.M."/>
            <person name="Grigoriev I.V."/>
            <person name="Zhong S."/>
            <person name="Turgeon B.G."/>
        </authorList>
    </citation>
    <scope>NUCLEOTIDE SEQUENCE [LARGE SCALE GENOMIC DNA]</scope>
    <source>
        <strain evidence="2">ND90Pr / ATCC 201652</strain>
    </source>
</reference>
<evidence type="ECO:0000313" key="2">
    <source>
        <dbReference type="Proteomes" id="UP000016934"/>
    </source>
</evidence>
<keyword evidence="2" id="KW-1185">Reference proteome</keyword>
<dbReference type="EMBL" id="KB445644">
    <property type="protein sequence ID" value="EMD63756.1"/>
    <property type="molecule type" value="Genomic_DNA"/>
</dbReference>
<gene>
    <name evidence="1" type="ORF">COCSADRAFT_27079</name>
</gene>
<reference evidence="1 2" key="1">
    <citation type="journal article" date="2012" name="PLoS Pathog.">
        <title>Diverse lifestyles and strategies of plant pathogenesis encoded in the genomes of eighteen Dothideomycetes fungi.</title>
        <authorList>
            <person name="Ohm R.A."/>
            <person name="Feau N."/>
            <person name="Henrissat B."/>
            <person name="Schoch C.L."/>
            <person name="Horwitz B.A."/>
            <person name="Barry K.W."/>
            <person name="Condon B.J."/>
            <person name="Copeland A.C."/>
            <person name="Dhillon B."/>
            <person name="Glaser F."/>
            <person name="Hesse C.N."/>
            <person name="Kosti I."/>
            <person name="LaButti K."/>
            <person name="Lindquist E.A."/>
            <person name="Lucas S."/>
            <person name="Salamov A.A."/>
            <person name="Bradshaw R.E."/>
            <person name="Ciuffetti L."/>
            <person name="Hamelin R.C."/>
            <person name="Kema G.H.J."/>
            <person name="Lawrence C."/>
            <person name="Scott J.A."/>
            <person name="Spatafora J.W."/>
            <person name="Turgeon B.G."/>
            <person name="de Wit P.J.G.M."/>
            <person name="Zhong S."/>
            <person name="Goodwin S.B."/>
            <person name="Grigoriev I.V."/>
        </authorList>
    </citation>
    <scope>NUCLEOTIDE SEQUENCE [LARGE SCALE GENOMIC DNA]</scope>
    <source>
        <strain evidence="2">ND90Pr / ATCC 201652</strain>
    </source>
</reference>
<dbReference type="HOGENOM" id="CLU_1562754_0_0_1"/>
<name>M2T3F0_COCSN</name>
<accession>M2T3F0</accession>
<protein>
    <submittedName>
        <fullName evidence="1">Uncharacterized protein</fullName>
    </submittedName>
</protein>
<organism evidence="1 2">
    <name type="scientific">Cochliobolus sativus (strain ND90Pr / ATCC 201652)</name>
    <name type="common">Common root rot and spot blotch fungus</name>
    <name type="synonym">Bipolaris sorokiniana</name>
    <dbReference type="NCBI Taxonomy" id="665912"/>
    <lineage>
        <taxon>Eukaryota</taxon>
        <taxon>Fungi</taxon>
        <taxon>Dikarya</taxon>
        <taxon>Ascomycota</taxon>
        <taxon>Pezizomycotina</taxon>
        <taxon>Dothideomycetes</taxon>
        <taxon>Pleosporomycetidae</taxon>
        <taxon>Pleosporales</taxon>
        <taxon>Pleosporineae</taxon>
        <taxon>Pleosporaceae</taxon>
        <taxon>Bipolaris</taxon>
    </lineage>
</organism>
<dbReference type="GeneID" id="19135610"/>
<dbReference type="RefSeq" id="XP_007700343.1">
    <property type="nucleotide sequence ID" value="XM_007702153.1"/>
</dbReference>
<dbReference type="Proteomes" id="UP000016934">
    <property type="component" value="Unassembled WGS sequence"/>
</dbReference>
<evidence type="ECO:0000313" key="1">
    <source>
        <dbReference type="EMBL" id="EMD63756.1"/>
    </source>
</evidence>
<dbReference type="AlphaFoldDB" id="M2T3F0"/>
<dbReference type="KEGG" id="bsc:COCSADRAFT_27079"/>
<proteinExistence type="predicted"/>